<accession>A0AA36D9W7</accession>
<evidence type="ECO:0000313" key="4">
    <source>
        <dbReference type="Proteomes" id="UP001177023"/>
    </source>
</evidence>
<dbReference type="GO" id="GO:0032446">
    <property type="term" value="P:protein modification by small protein conjugation"/>
    <property type="evidence" value="ECO:0007669"/>
    <property type="project" value="UniProtKB-ARBA"/>
</dbReference>
<feature type="non-terminal residue" evidence="3">
    <location>
        <position position="1"/>
    </location>
</feature>
<sequence>MYRASVDSVDMTGSIEGRDDDLGVPTTSEPVRQLPSLKLDRGFLLQHALDVEYAIVCRNPLDGIYVVPSANDPLRWFGMLFVRRGEYAGAILRFTIQMPADFPATNELPEVKFENDIFHPSIDLKTKILCMSRYFPDGWKRDKHHVYNVLLVVQRIFFTSQFPPEQAANPEAAILYSSDRKRFREMVLSCVNQTRVRIYDDPPQTNDPNAIWVSPWNSEIHEPQRKQMMLLGKGLGSETQAWSERGHKGGFSWLDTERMTYMTEPLSSHQDETMEKAAVDRAIHGIERLDLSSMDRDEDQAAAQKVNGAGETEYEETADV</sequence>
<dbReference type="Proteomes" id="UP001177023">
    <property type="component" value="Unassembled WGS sequence"/>
</dbReference>
<dbReference type="PANTHER" id="PTHR24067">
    <property type="entry name" value="UBIQUITIN-CONJUGATING ENZYME E2"/>
    <property type="match status" value="1"/>
</dbReference>
<dbReference type="InterPro" id="IPR016135">
    <property type="entry name" value="UBQ-conjugating_enzyme/RWD"/>
</dbReference>
<dbReference type="CDD" id="cd23814">
    <property type="entry name" value="UEV_AKTIP"/>
    <property type="match status" value="1"/>
</dbReference>
<evidence type="ECO:0000259" key="2">
    <source>
        <dbReference type="PROSITE" id="PS50127"/>
    </source>
</evidence>
<comment type="caution">
    <text evidence="3">The sequence shown here is derived from an EMBL/GenBank/DDBJ whole genome shotgun (WGS) entry which is preliminary data.</text>
</comment>
<dbReference type="AlphaFoldDB" id="A0AA36D9W7"/>
<proteinExistence type="predicted"/>
<dbReference type="Pfam" id="PF00179">
    <property type="entry name" value="UQ_con"/>
    <property type="match status" value="1"/>
</dbReference>
<feature type="domain" description="UBC core" evidence="2">
    <location>
        <begin position="44"/>
        <end position="196"/>
    </location>
</feature>
<dbReference type="Gene3D" id="3.10.110.10">
    <property type="entry name" value="Ubiquitin Conjugating Enzyme"/>
    <property type="match status" value="1"/>
</dbReference>
<evidence type="ECO:0000256" key="1">
    <source>
        <dbReference type="SAM" id="MobiDB-lite"/>
    </source>
</evidence>
<dbReference type="SMART" id="SM00212">
    <property type="entry name" value="UBCc"/>
    <property type="match status" value="1"/>
</dbReference>
<feature type="region of interest" description="Disordered" evidence="1">
    <location>
        <begin position="1"/>
        <end position="27"/>
    </location>
</feature>
<dbReference type="InterPro" id="IPR000608">
    <property type="entry name" value="UBC"/>
</dbReference>
<dbReference type="SUPFAM" id="SSF54495">
    <property type="entry name" value="UBC-like"/>
    <property type="match status" value="1"/>
</dbReference>
<dbReference type="PROSITE" id="PS50127">
    <property type="entry name" value="UBC_2"/>
    <property type="match status" value="1"/>
</dbReference>
<reference evidence="3" key="1">
    <citation type="submission" date="2023-06" db="EMBL/GenBank/DDBJ databases">
        <authorList>
            <person name="Delattre M."/>
        </authorList>
    </citation>
    <scope>NUCLEOTIDE SEQUENCE</scope>
    <source>
        <strain evidence="3">AF72</strain>
    </source>
</reference>
<keyword evidence="4" id="KW-1185">Reference proteome</keyword>
<evidence type="ECO:0000313" key="3">
    <source>
        <dbReference type="EMBL" id="CAJ0582403.1"/>
    </source>
</evidence>
<protein>
    <recommendedName>
        <fullName evidence="2">UBC core domain-containing protein</fullName>
    </recommendedName>
</protein>
<dbReference type="EMBL" id="CATQJA010002664">
    <property type="protein sequence ID" value="CAJ0582403.1"/>
    <property type="molecule type" value="Genomic_DNA"/>
</dbReference>
<feature type="region of interest" description="Disordered" evidence="1">
    <location>
        <begin position="291"/>
        <end position="320"/>
    </location>
</feature>
<gene>
    <name evidence="3" type="ORF">MSPICULIGERA_LOCUS20536</name>
</gene>
<dbReference type="InterPro" id="IPR050113">
    <property type="entry name" value="Ub_conjugating_enzyme"/>
</dbReference>
<organism evidence="3 4">
    <name type="scientific">Mesorhabditis spiculigera</name>
    <dbReference type="NCBI Taxonomy" id="96644"/>
    <lineage>
        <taxon>Eukaryota</taxon>
        <taxon>Metazoa</taxon>
        <taxon>Ecdysozoa</taxon>
        <taxon>Nematoda</taxon>
        <taxon>Chromadorea</taxon>
        <taxon>Rhabditida</taxon>
        <taxon>Rhabditina</taxon>
        <taxon>Rhabditomorpha</taxon>
        <taxon>Rhabditoidea</taxon>
        <taxon>Rhabditidae</taxon>
        <taxon>Mesorhabditinae</taxon>
        <taxon>Mesorhabditis</taxon>
    </lineage>
</organism>
<name>A0AA36D9W7_9BILA</name>